<sequence>MNVQTTKQKGKFRTENLKTMGSNHKITAEEVISKLKDDGDFDRLRLKIVRQLKQNEDLRNNIISVVKQSTALNQPGAENMQTRKLCDAIHDEIHEKAMNQISEGLWEIIRSEDGMKTEIKETVHSVYDKLLKPEQKATEGESMFSSAQVPVTGGTDEFNGDVMISGESNGTMSNGEHNNEASDFCLPNHSATNNHDSKSETQQPHQHNGSLLTKGGDSSPPPSTGKHKQTCNANDEDPDIPPGFG</sequence>
<dbReference type="Pfam" id="PF05205">
    <property type="entry name" value="COMPASS-Shg1"/>
    <property type="match status" value="1"/>
</dbReference>
<proteinExistence type="predicted"/>
<reference evidence="3" key="1">
    <citation type="journal article" date="2021" name="Nat. Commun.">
        <title>Genomic analyses provide insights into spinach domestication and the genetic basis of agronomic traits.</title>
        <authorList>
            <person name="Cai X."/>
            <person name="Sun X."/>
            <person name="Xu C."/>
            <person name="Sun H."/>
            <person name="Wang X."/>
            <person name="Ge C."/>
            <person name="Zhang Z."/>
            <person name="Wang Q."/>
            <person name="Fei Z."/>
            <person name="Jiao C."/>
            <person name="Wang Q."/>
        </authorList>
    </citation>
    <scope>NUCLEOTIDE SEQUENCE [LARGE SCALE GENOMIC DNA]</scope>
    <source>
        <strain evidence="3">cv. Varoflay</strain>
    </source>
</reference>
<dbReference type="GeneID" id="110784364"/>
<feature type="domain" description="BOD1/SHG1" evidence="2">
    <location>
        <begin position="32"/>
        <end position="121"/>
    </location>
</feature>
<dbReference type="KEGG" id="soe:110784364"/>
<protein>
    <recommendedName>
        <fullName evidence="2">BOD1/SHG1 domain-containing protein</fullName>
    </recommendedName>
</protein>
<evidence type="ECO:0000313" key="4">
    <source>
        <dbReference type="RefSeq" id="XP_021844502.1"/>
    </source>
</evidence>
<reference evidence="4" key="2">
    <citation type="submission" date="2025-08" db="UniProtKB">
        <authorList>
            <consortium name="RefSeq"/>
        </authorList>
    </citation>
    <scope>IDENTIFICATION</scope>
    <source>
        <tissue evidence="4">Leaf</tissue>
    </source>
</reference>
<dbReference type="OrthoDB" id="784699at2759"/>
<feature type="compositionally biased region" description="Polar residues" evidence="1">
    <location>
        <begin position="166"/>
        <end position="176"/>
    </location>
</feature>
<dbReference type="AlphaFoldDB" id="A0A9R0I8I8"/>
<name>A0A9R0I8I8_SPIOL</name>
<dbReference type="RefSeq" id="XP_021844502.1">
    <property type="nucleotide sequence ID" value="XM_021988810.2"/>
</dbReference>
<dbReference type="Proteomes" id="UP000813463">
    <property type="component" value="Chromosome 6"/>
</dbReference>
<dbReference type="PANTHER" id="PTHR34356:SF3">
    <property type="entry name" value="EXPRESSED PROTEIN"/>
    <property type="match status" value="1"/>
</dbReference>
<accession>A0A9R0I8I8</accession>
<evidence type="ECO:0000313" key="3">
    <source>
        <dbReference type="Proteomes" id="UP000813463"/>
    </source>
</evidence>
<dbReference type="InterPro" id="IPR055264">
    <property type="entry name" value="BOD1/SHG1_dom"/>
</dbReference>
<organism evidence="3 4">
    <name type="scientific">Spinacia oleracea</name>
    <name type="common">Spinach</name>
    <dbReference type="NCBI Taxonomy" id="3562"/>
    <lineage>
        <taxon>Eukaryota</taxon>
        <taxon>Viridiplantae</taxon>
        <taxon>Streptophyta</taxon>
        <taxon>Embryophyta</taxon>
        <taxon>Tracheophyta</taxon>
        <taxon>Spermatophyta</taxon>
        <taxon>Magnoliopsida</taxon>
        <taxon>eudicotyledons</taxon>
        <taxon>Gunneridae</taxon>
        <taxon>Pentapetalae</taxon>
        <taxon>Caryophyllales</taxon>
        <taxon>Chenopodiaceae</taxon>
        <taxon>Chenopodioideae</taxon>
        <taxon>Anserineae</taxon>
        <taxon>Spinacia</taxon>
    </lineage>
</organism>
<feature type="compositionally biased region" description="Polar residues" evidence="1">
    <location>
        <begin position="189"/>
        <end position="211"/>
    </location>
</feature>
<keyword evidence="3" id="KW-1185">Reference proteome</keyword>
<evidence type="ECO:0000256" key="1">
    <source>
        <dbReference type="SAM" id="MobiDB-lite"/>
    </source>
</evidence>
<dbReference type="PANTHER" id="PTHR34356">
    <property type="entry name" value="ANTIGENIC HEAT-STABLE PROTEIN"/>
    <property type="match status" value="1"/>
</dbReference>
<gene>
    <name evidence="4" type="primary">LOC110784364</name>
</gene>
<feature type="region of interest" description="Disordered" evidence="1">
    <location>
        <begin position="135"/>
        <end position="245"/>
    </location>
</feature>
<evidence type="ECO:0000259" key="2">
    <source>
        <dbReference type="Pfam" id="PF05205"/>
    </source>
</evidence>